<evidence type="ECO:0000256" key="1">
    <source>
        <dbReference type="SAM" id="SignalP"/>
    </source>
</evidence>
<protein>
    <recommendedName>
        <fullName evidence="2">WxL domain-containing protein</fullName>
    </recommendedName>
</protein>
<sequence>MKNLIKGTAVLGAIVVGAASTFLTVGAATTDAAETSPAPTTTNSTATITQTGALNLDSAPSIDFGSQAYTVGETKYASSAIGSDLHVTNPGFASGWSVTVSATPFTDSATSNTLKGTTLSLDSSKAAPITADDSSNVSGLPSYVAPLTIGSSATEVESAGAGDGVGAYSTSYGAADASLNVPAGNLPGTYSSTLTWTLNDAPA</sequence>
<accession>A0A1P8Q5T3</accession>
<dbReference type="KEGG" id="lalw:BTM29_11795"/>
<keyword evidence="1" id="KW-0732">Signal</keyword>
<feature type="domain" description="WxL" evidence="2">
    <location>
        <begin position="37"/>
        <end position="202"/>
    </location>
</feature>
<dbReference type="AlphaFoldDB" id="A0A1P8Q5T3"/>
<feature type="chain" id="PRO_5012410839" description="WxL domain-containing protein" evidence="1">
    <location>
        <begin position="28"/>
        <end position="203"/>
    </location>
</feature>
<dbReference type="STRING" id="1847728.BTM29_11795"/>
<gene>
    <name evidence="3" type="ORF">BTM29_11795</name>
</gene>
<dbReference type="RefSeq" id="WP_076618183.1">
    <property type="nucleotide sequence ID" value="NZ_CP019323.1"/>
</dbReference>
<evidence type="ECO:0000259" key="2">
    <source>
        <dbReference type="Pfam" id="PF13731"/>
    </source>
</evidence>
<name>A0A1P8Q5T3_9LACO</name>
<evidence type="ECO:0000313" key="3">
    <source>
        <dbReference type="EMBL" id="APX73190.1"/>
    </source>
</evidence>
<proteinExistence type="predicted"/>
<dbReference type="OrthoDB" id="2282798at2"/>
<keyword evidence="4" id="KW-1185">Reference proteome</keyword>
<dbReference type="EMBL" id="CP019323">
    <property type="protein sequence ID" value="APX73190.1"/>
    <property type="molecule type" value="Genomic_DNA"/>
</dbReference>
<evidence type="ECO:0000313" key="4">
    <source>
        <dbReference type="Proteomes" id="UP000187499"/>
    </source>
</evidence>
<dbReference type="Pfam" id="PF13731">
    <property type="entry name" value="WxL"/>
    <property type="match status" value="1"/>
</dbReference>
<dbReference type="InterPro" id="IPR027994">
    <property type="entry name" value="WxL_dom"/>
</dbReference>
<organism evidence="3 4">
    <name type="scientific">Companilactobacillus allii</name>
    <dbReference type="NCBI Taxonomy" id="1847728"/>
    <lineage>
        <taxon>Bacteria</taxon>
        <taxon>Bacillati</taxon>
        <taxon>Bacillota</taxon>
        <taxon>Bacilli</taxon>
        <taxon>Lactobacillales</taxon>
        <taxon>Lactobacillaceae</taxon>
        <taxon>Companilactobacillus</taxon>
    </lineage>
</organism>
<feature type="signal peptide" evidence="1">
    <location>
        <begin position="1"/>
        <end position="27"/>
    </location>
</feature>
<reference evidence="4" key="1">
    <citation type="submission" date="2016-12" db="EMBL/GenBank/DDBJ databases">
        <authorList>
            <person name="Jung M.Y."/>
            <person name="Lee S.H."/>
        </authorList>
    </citation>
    <scope>NUCLEOTIDE SEQUENCE [LARGE SCALE GENOMIC DNA]</scope>
    <source>
        <strain evidence="4">WiKim39</strain>
    </source>
</reference>
<dbReference type="Proteomes" id="UP000187499">
    <property type="component" value="Chromosome"/>
</dbReference>